<evidence type="ECO:0000256" key="3">
    <source>
        <dbReference type="ARBA" id="ARBA00022679"/>
    </source>
</evidence>
<keyword evidence="5" id="KW-0677">Repeat</keyword>
<dbReference type="EMBL" id="JBANRG010000111">
    <property type="protein sequence ID" value="KAK7435137.1"/>
    <property type="molecule type" value="Genomic_DNA"/>
</dbReference>
<dbReference type="SUPFAM" id="SSF57850">
    <property type="entry name" value="RING/U-box"/>
    <property type="match status" value="2"/>
</dbReference>
<dbReference type="PROSITE" id="PS50089">
    <property type="entry name" value="ZF_RING_2"/>
    <property type="match status" value="1"/>
</dbReference>
<dbReference type="InterPro" id="IPR017907">
    <property type="entry name" value="Znf_RING_CS"/>
</dbReference>
<feature type="domain" description="RING-type" evidence="12">
    <location>
        <begin position="142"/>
        <end position="365"/>
    </location>
</feature>
<proteinExistence type="predicted"/>
<feature type="domain" description="RING-type" evidence="11">
    <location>
        <begin position="146"/>
        <end position="190"/>
    </location>
</feature>
<keyword evidence="4" id="KW-0479">Metal-binding</keyword>
<dbReference type="InterPro" id="IPR044066">
    <property type="entry name" value="TRIAD_supradom"/>
</dbReference>
<evidence type="ECO:0000256" key="8">
    <source>
        <dbReference type="ARBA" id="ARBA00022833"/>
    </source>
</evidence>
<feature type="region of interest" description="Disordered" evidence="10">
    <location>
        <begin position="376"/>
        <end position="439"/>
    </location>
</feature>
<feature type="compositionally biased region" description="Basic and acidic residues" evidence="10">
    <location>
        <begin position="83"/>
        <end position="93"/>
    </location>
</feature>
<feature type="compositionally biased region" description="Basic and acidic residues" evidence="10">
    <location>
        <begin position="61"/>
        <end position="70"/>
    </location>
</feature>
<dbReference type="Gene3D" id="3.30.40.10">
    <property type="entry name" value="Zinc/RING finger domain, C3HC4 (zinc finger)"/>
    <property type="match status" value="1"/>
</dbReference>
<keyword evidence="14" id="KW-1185">Reference proteome</keyword>
<comment type="caution">
    <text evidence="13">The sequence shown here is derived from an EMBL/GenBank/DDBJ whole genome shotgun (WGS) entry which is preliminary data.</text>
</comment>
<reference evidence="13 14" key="1">
    <citation type="submission" date="2024-01" db="EMBL/GenBank/DDBJ databases">
        <title>A draft genome for the cacao thread blight pathogen Marasmiellus scandens.</title>
        <authorList>
            <person name="Baruah I.K."/>
            <person name="Leung J."/>
            <person name="Bukari Y."/>
            <person name="Amoako-Attah I."/>
            <person name="Meinhardt L.W."/>
            <person name="Bailey B.A."/>
            <person name="Cohen S.P."/>
        </authorList>
    </citation>
    <scope>NUCLEOTIDE SEQUENCE [LARGE SCALE GENOMIC DNA]</scope>
    <source>
        <strain evidence="13 14">GH-19</strain>
    </source>
</reference>
<evidence type="ECO:0000259" key="12">
    <source>
        <dbReference type="PROSITE" id="PS51873"/>
    </source>
</evidence>
<dbReference type="Pfam" id="PF01485">
    <property type="entry name" value="IBR"/>
    <property type="match status" value="2"/>
</dbReference>
<dbReference type="PROSITE" id="PS51873">
    <property type="entry name" value="TRIAD"/>
    <property type="match status" value="1"/>
</dbReference>
<evidence type="ECO:0000256" key="4">
    <source>
        <dbReference type="ARBA" id="ARBA00022723"/>
    </source>
</evidence>
<dbReference type="InterPro" id="IPR001841">
    <property type="entry name" value="Znf_RING"/>
</dbReference>
<dbReference type="Proteomes" id="UP001498398">
    <property type="component" value="Unassembled WGS sequence"/>
</dbReference>
<organism evidence="13 14">
    <name type="scientific">Marasmiellus scandens</name>
    <dbReference type="NCBI Taxonomy" id="2682957"/>
    <lineage>
        <taxon>Eukaryota</taxon>
        <taxon>Fungi</taxon>
        <taxon>Dikarya</taxon>
        <taxon>Basidiomycota</taxon>
        <taxon>Agaricomycotina</taxon>
        <taxon>Agaricomycetes</taxon>
        <taxon>Agaricomycetidae</taxon>
        <taxon>Agaricales</taxon>
        <taxon>Marasmiineae</taxon>
        <taxon>Omphalotaceae</taxon>
        <taxon>Marasmiellus</taxon>
    </lineage>
</organism>
<dbReference type="EC" id="2.3.2.31" evidence="2"/>
<evidence type="ECO:0000259" key="11">
    <source>
        <dbReference type="PROSITE" id="PS50089"/>
    </source>
</evidence>
<comment type="catalytic activity">
    <reaction evidence="1">
        <text>[E2 ubiquitin-conjugating enzyme]-S-ubiquitinyl-L-cysteine + [acceptor protein]-L-lysine = [E2 ubiquitin-conjugating enzyme]-L-cysteine + [acceptor protein]-N(6)-ubiquitinyl-L-lysine.</text>
        <dbReference type="EC" id="2.3.2.31"/>
    </reaction>
</comment>
<dbReference type="Gene3D" id="1.20.120.1750">
    <property type="match status" value="1"/>
</dbReference>
<evidence type="ECO:0000256" key="6">
    <source>
        <dbReference type="ARBA" id="ARBA00022771"/>
    </source>
</evidence>
<dbReference type="PANTHER" id="PTHR11685">
    <property type="entry name" value="RBR FAMILY RING FINGER AND IBR DOMAIN-CONTAINING"/>
    <property type="match status" value="1"/>
</dbReference>
<accession>A0ABR1IP97</accession>
<dbReference type="InterPro" id="IPR002867">
    <property type="entry name" value="IBR_dom"/>
</dbReference>
<evidence type="ECO:0000256" key="1">
    <source>
        <dbReference type="ARBA" id="ARBA00001798"/>
    </source>
</evidence>
<name>A0ABR1IP97_9AGAR</name>
<keyword evidence="3" id="KW-0808">Transferase</keyword>
<gene>
    <name evidence="13" type="ORF">VKT23_019830</name>
</gene>
<evidence type="ECO:0000256" key="9">
    <source>
        <dbReference type="PROSITE-ProRule" id="PRU00175"/>
    </source>
</evidence>
<keyword evidence="7" id="KW-0833">Ubl conjugation pathway</keyword>
<evidence type="ECO:0000256" key="7">
    <source>
        <dbReference type="ARBA" id="ARBA00022786"/>
    </source>
</evidence>
<dbReference type="CDD" id="cd22584">
    <property type="entry name" value="Rcat_RBR_unk"/>
    <property type="match status" value="1"/>
</dbReference>
<evidence type="ECO:0000256" key="10">
    <source>
        <dbReference type="SAM" id="MobiDB-lite"/>
    </source>
</evidence>
<feature type="region of interest" description="Disordered" evidence="10">
    <location>
        <begin position="60"/>
        <end position="93"/>
    </location>
</feature>
<protein>
    <recommendedName>
        <fullName evidence="2">RBR-type E3 ubiquitin transferase</fullName>
        <ecNumber evidence="2">2.3.2.31</ecNumber>
    </recommendedName>
</protein>
<keyword evidence="8" id="KW-0862">Zinc</keyword>
<dbReference type="SMART" id="SM00647">
    <property type="entry name" value="IBR"/>
    <property type="match status" value="2"/>
</dbReference>
<evidence type="ECO:0000313" key="13">
    <source>
        <dbReference type="EMBL" id="KAK7435137.1"/>
    </source>
</evidence>
<evidence type="ECO:0000256" key="5">
    <source>
        <dbReference type="ARBA" id="ARBA00022737"/>
    </source>
</evidence>
<dbReference type="PROSITE" id="PS00518">
    <property type="entry name" value="ZF_RING_1"/>
    <property type="match status" value="1"/>
</dbReference>
<dbReference type="InterPro" id="IPR013083">
    <property type="entry name" value="Znf_RING/FYVE/PHD"/>
</dbReference>
<evidence type="ECO:0000256" key="2">
    <source>
        <dbReference type="ARBA" id="ARBA00012251"/>
    </source>
</evidence>
<dbReference type="InterPro" id="IPR031127">
    <property type="entry name" value="E3_UB_ligase_RBR"/>
</dbReference>
<evidence type="ECO:0000313" key="14">
    <source>
        <dbReference type="Proteomes" id="UP001498398"/>
    </source>
</evidence>
<keyword evidence="6 9" id="KW-0863">Zinc-finger</keyword>
<sequence>MSFDDIDAATSLLIAQLTLHDIEEYNRNAAGRSNATLDEDDEQYAFRLLEEEFEMYLQERGVSRDRREPSSEILEDPQIIDSDSTHSTDSDETLRSTFRNTLASAADLDWSTPSVPITGLDRTNPSVPKIGLLRQPLNPNYIPPECIVCAEPVILYTSFTAPCGHYYCQSCLEDFVNTSIKDETSFPPQCCQKPFPLGLEPSEPSSSRWSSFSALSVSSLLSDLNLVRRLDEKSREFSVPARDRLYCPNSQCSIFFGSLSTIRIAGPVPTACYSCNTVVCLECKQINHPGTACPPSPEEVAETQVRELAKEQKWQTCPGCKQIVERTEGCPHMVCRCEAQFCYGCGSDWQQGTGCTCGQQPAPGADAVRFRPIPAATPPRPIGWGRLLTGARPIPSTATRRDRERESTPMLSPLRFAAGPARPRPIFALTPRRSNNANA</sequence>